<dbReference type="Gene3D" id="1.10.760.10">
    <property type="entry name" value="Cytochrome c-like domain"/>
    <property type="match status" value="1"/>
</dbReference>
<organism evidence="7 8">
    <name type="scientific">Aquimarina hainanensis</name>
    <dbReference type="NCBI Taxonomy" id="1578017"/>
    <lineage>
        <taxon>Bacteria</taxon>
        <taxon>Pseudomonadati</taxon>
        <taxon>Bacteroidota</taxon>
        <taxon>Flavobacteriia</taxon>
        <taxon>Flavobacteriales</taxon>
        <taxon>Flavobacteriaceae</taxon>
        <taxon>Aquimarina</taxon>
    </lineage>
</organism>
<feature type="signal peptide" evidence="5">
    <location>
        <begin position="1"/>
        <end position="22"/>
    </location>
</feature>
<feature type="chain" id="PRO_5047187838" evidence="5">
    <location>
        <begin position="23"/>
        <end position="473"/>
    </location>
</feature>
<dbReference type="Pfam" id="PF06537">
    <property type="entry name" value="DHOR"/>
    <property type="match status" value="1"/>
</dbReference>
<proteinExistence type="predicted"/>
<keyword evidence="2 4" id="KW-0479">Metal-binding</keyword>
<dbReference type="EMBL" id="JBHULX010000048">
    <property type="protein sequence ID" value="MFD2593408.1"/>
    <property type="molecule type" value="Genomic_DNA"/>
</dbReference>
<dbReference type="PIRSF" id="PIRSF028099">
    <property type="entry name" value="DUF1111"/>
    <property type="match status" value="1"/>
</dbReference>
<evidence type="ECO:0000313" key="8">
    <source>
        <dbReference type="Proteomes" id="UP001597459"/>
    </source>
</evidence>
<evidence type="ECO:0000256" key="5">
    <source>
        <dbReference type="SAM" id="SignalP"/>
    </source>
</evidence>
<dbReference type="InterPro" id="IPR009056">
    <property type="entry name" value="Cyt_c-like_dom"/>
</dbReference>
<keyword evidence="5" id="KW-0732">Signal</keyword>
<dbReference type="InterPro" id="IPR010538">
    <property type="entry name" value="DHOR"/>
</dbReference>
<dbReference type="PROSITE" id="PS51257">
    <property type="entry name" value="PROKAR_LIPOPROTEIN"/>
    <property type="match status" value="1"/>
</dbReference>
<keyword evidence="8" id="KW-1185">Reference proteome</keyword>
<feature type="domain" description="Cytochrome c" evidence="6">
    <location>
        <begin position="340"/>
        <end position="473"/>
    </location>
</feature>
<feature type="domain" description="Cytochrome c" evidence="6">
    <location>
        <begin position="70"/>
        <end position="240"/>
    </location>
</feature>
<evidence type="ECO:0000256" key="1">
    <source>
        <dbReference type="ARBA" id="ARBA00022617"/>
    </source>
</evidence>
<dbReference type="PROSITE" id="PS51007">
    <property type="entry name" value="CYTC"/>
    <property type="match status" value="2"/>
</dbReference>
<name>A0ABW5NGP3_9FLAO</name>
<evidence type="ECO:0000313" key="7">
    <source>
        <dbReference type="EMBL" id="MFD2593408.1"/>
    </source>
</evidence>
<accession>A0ABW5NGP3</accession>
<dbReference type="SUPFAM" id="SSF46626">
    <property type="entry name" value="Cytochrome c"/>
    <property type="match status" value="1"/>
</dbReference>
<protein>
    <submittedName>
        <fullName evidence="7">Di-heme oxidoredictase family protein</fullName>
    </submittedName>
</protein>
<dbReference type="InterPro" id="IPR051395">
    <property type="entry name" value="Cytochrome_c_Peroxidase/MauG"/>
</dbReference>
<keyword evidence="1 4" id="KW-0349">Heme</keyword>
<gene>
    <name evidence="7" type="ORF">ACFSTE_21405</name>
</gene>
<comment type="caution">
    <text evidence="7">The sequence shown here is derived from an EMBL/GenBank/DDBJ whole genome shotgun (WGS) entry which is preliminary data.</text>
</comment>
<evidence type="ECO:0000256" key="4">
    <source>
        <dbReference type="PROSITE-ProRule" id="PRU00433"/>
    </source>
</evidence>
<sequence length="473" mass="52285">MTRILYKIILLSITLLSLSCSCSNDNDSYTPVDKITYEEGEELLIGQFSIGSQSNNAFGHKIPGLIDNEGAFETGNSLFNQSWVSSPASTTARDGLGPTFNAKACASCHFKDGRGRPPLAGDTGESNGFLMRISIPGESMNGGPLEVPHYGDQIQDHANLNIPAEAKVLITYETVKGNYPDGTPYELRKPVYAIQNEEFGSLQTVLTSPRIAQQTIGLGFIDALDDAAILANVDEFDTDKDGISGKANYVWDVKTNTLKIGKFGWKSNQPSLEQQIAGAFNGDMGLTTYLFPENNCPSPQNDCANAPNGGAPEVTDRQLKHVLIYQAALAVPTRRDYKKENVLKGKNLFRELACIKCHVDNFVTDNNYAILPQIQNIQVRPYSDFLLHDMGEKLADNRPDFLASGREWRTQPLWGIGLIETVNNHTFLLHDGRARNIEEAILWHGGEAEKSKNDFMQLTQAERQYLLDFINSL</sequence>
<dbReference type="PANTHER" id="PTHR30600:SF4">
    <property type="entry name" value="CYTOCHROME C DOMAIN-CONTAINING PROTEIN"/>
    <property type="match status" value="1"/>
</dbReference>
<reference evidence="8" key="1">
    <citation type="journal article" date="2019" name="Int. J. Syst. Evol. Microbiol.">
        <title>The Global Catalogue of Microorganisms (GCM) 10K type strain sequencing project: providing services to taxonomists for standard genome sequencing and annotation.</title>
        <authorList>
            <consortium name="The Broad Institute Genomics Platform"/>
            <consortium name="The Broad Institute Genome Sequencing Center for Infectious Disease"/>
            <person name="Wu L."/>
            <person name="Ma J."/>
        </authorList>
    </citation>
    <scope>NUCLEOTIDE SEQUENCE [LARGE SCALE GENOMIC DNA]</scope>
    <source>
        <strain evidence="8">KCTC 42423</strain>
    </source>
</reference>
<dbReference type="PANTHER" id="PTHR30600">
    <property type="entry name" value="CYTOCHROME C PEROXIDASE-RELATED"/>
    <property type="match status" value="1"/>
</dbReference>
<dbReference type="Proteomes" id="UP001597459">
    <property type="component" value="Unassembled WGS sequence"/>
</dbReference>
<evidence type="ECO:0000259" key="6">
    <source>
        <dbReference type="PROSITE" id="PS51007"/>
    </source>
</evidence>
<dbReference type="InterPro" id="IPR036909">
    <property type="entry name" value="Cyt_c-like_dom_sf"/>
</dbReference>
<evidence type="ECO:0000256" key="2">
    <source>
        <dbReference type="ARBA" id="ARBA00022723"/>
    </source>
</evidence>
<evidence type="ECO:0000256" key="3">
    <source>
        <dbReference type="ARBA" id="ARBA00023004"/>
    </source>
</evidence>
<dbReference type="RefSeq" id="WP_176030769.1">
    <property type="nucleotide sequence ID" value="NZ_JBHSJV010000001.1"/>
</dbReference>
<keyword evidence="3 4" id="KW-0408">Iron</keyword>